<keyword evidence="9" id="KW-0489">Methyltransferase</keyword>
<dbReference type="KEGG" id="cthd:CDO33_05850"/>
<dbReference type="GO" id="GO:0008168">
    <property type="term" value="F:methyltransferase activity"/>
    <property type="evidence" value="ECO:0007669"/>
    <property type="project" value="UniProtKB-KW"/>
</dbReference>
<comment type="subcellular location">
    <subcellularLocation>
        <location evidence="1">Cell membrane</location>
        <topology evidence="1">Multi-pass membrane protein</topology>
    </subcellularLocation>
</comment>
<feature type="transmembrane region" description="Helical" evidence="7">
    <location>
        <begin position="66"/>
        <end position="86"/>
    </location>
</feature>
<evidence type="ECO:0000256" key="3">
    <source>
        <dbReference type="ARBA" id="ARBA00022475"/>
    </source>
</evidence>
<accession>A0A2K2FKU4</accession>
<keyword evidence="5 7" id="KW-1133">Transmembrane helix</keyword>
<dbReference type="PANTHER" id="PTHR33778:SF1">
    <property type="entry name" value="MAGNESIUM TRANSPORTER YHID-RELATED"/>
    <property type="match status" value="1"/>
</dbReference>
<gene>
    <name evidence="9" type="ORF">CDQ84_02825</name>
</gene>
<evidence type="ECO:0000313" key="9">
    <source>
        <dbReference type="EMBL" id="PNU01078.1"/>
    </source>
</evidence>
<feature type="transmembrane region" description="Helical" evidence="7">
    <location>
        <begin position="93"/>
        <end position="111"/>
    </location>
</feature>
<dbReference type="GO" id="GO:0032259">
    <property type="term" value="P:methylation"/>
    <property type="evidence" value="ECO:0007669"/>
    <property type="project" value="UniProtKB-KW"/>
</dbReference>
<dbReference type="PRINTS" id="PR01837">
    <property type="entry name" value="MGTCSAPBPROT"/>
</dbReference>
<keyword evidence="3" id="KW-1003">Cell membrane</keyword>
<comment type="similarity">
    <text evidence="2">Belongs to the MgtC/SapB family.</text>
</comment>
<dbReference type="Pfam" id="PF02308">
    <property type="entry name" value="MgtC"/>
    <property type="match status" value="1"/>
</dbReference>
<dbReference type="RefSeq" id="WP_103080206.1">
    <property type="nucleotide sequence ID" value="NZ_CP021850.1"/>
</dbReference>
<keyword evidence="10" id="KW-1185">Reference proteome</keyword>
<dbReference type="GO" id="GO:0005886">
    <property type="term" value="C:plasma membrane"/>
    <property type="evidence" value="ECO:0007669"/>
    <property type="project" value="UniProtKB-SubCell"/>
</dbReference>
<dbReference type="OrthoDB" id="9811198at2"/>
<comment type="caution">
    <text evidence="9">The sequence shown here is derived from an EMBL/GenBank/DDBJ whole genome shotgun (WGS) entry which is preliminary data.</text>
</comment>
<reference evidence="9 10" key="1">
    <citation type="submission" date="2017-06" db="EMBL/GenBank/DDBJ databases">
        <title>Investigating the central metabolism of Clostridium thermosuccinogenes.</title>
        <authorList>
            <person name="Koendjbiharie J.G."/>
            <person name="van Kranenburg R."/>
        </authorList>
    </citation>
    <scope>NUCLEOTIDE SEQUENCE [LARGE SCALE GENOMIC DNA]</scope>
    <source>
        <strain evidence="9 10">DSM 5806</strain>
    </source>
</reference>
<dbReference type="Gene3D" id="3.30.70.260">
    <property type="match status" value="1"/>
</dbReference>
<evidence type="ECO:0000313" key="10">
    <source>
        <dbReference type="Proteomes" id="UP000236151"/>
    </source>
</evidence>
<evidence type="ECO:0000256" key="6">
    <source>
        <dbReference type="ARBA" id="ARBA00023136"/>
    </source>
</evidence>
<dbReference type="InterPro" id="IPR003416">
    <property type="entry name" value="MgtC/SapB/SrpB/YhiD_fam"/>
</dbReference>
<dbReference type="InterPro" id="IPR045865">
    <property type="entry name" value="ACT-like_dom_sf"/>
</dbReference>
<dbReference type="EMBL" id="NIOJ01000004">
    <property type="protein sequence ID" value="PNU01078.1"/>
    <property type="molecule type" value="Genomic_DNA"/>
</dbReference>
<evidence type="ECO:0000256" key="5">
    <source>
        <dbReference type="ARBA" id="ARBA00022989"/>
    </source>
</evidence>
<organism evidence="9 10">
    <name type="scientific">Clostridium thermosuccinogenes</name>
    <dbReference type="NCBI Taxonomy" id="84032"/>
    <lineage>
        <taxon>Bacteria</taxon>
        <taxon>Bacillati</taxon>
        <taxon>Bacillota</taxon>
        <taxon>Clostridia</taxon>
        <taxon>Eubacteriales</taxon>
        <taxon>Clostridiaceae</taxon>
        <taxon>Clostridium</taxon>
    </lineage>
</organism>
<feature type="transmembrane region" description="Helical" evidence="7">
    <location>
        <begin position="33"/>
        <end position="54"/>
    </location>
</feature>
<dbReference type="AlphaFoldDB" id="A0A2K2FKU4"/>
<protein>
    <submittedName>
        <fullName evidence="9">Methyltransferase</fullName>
    </submittedName>
</protein>
<feature type="domain" description="MgtC/SapB/SrpB/YhiD N-terminal" evidence="8">
    <location>
        <begin position="10"/>
        <end position="135"/>
    </location>
</feature>
<sequence length="222" mass="23770">MNTFSIIIRLVLAVVLGGLVGQERENKNRPAGFRTHILVCAGSALVMTTSEFLFSRYNEFTNLDPARLGAQVISGIGFLGAGTIIRQGSSVKGLTTAASLWAVACVGLAAGTGFYEGAIAGAIIIYLTLFLLGRFGKAIERRASHLTVCLDLEDKPGKVGEIGLALGKCDVSIRNIEFIDEDESEDKLVSIRLTLKLPRGVTHDMVLDALRRIDGVHNVEAV</sequence>
<evidence type="ECO:0000256" key="7">
    <source>
        <dbReference type="SAM" id="Phobius"/>
    </source>
</evidence>
<feature type="transmembrane region" description="Helical" evidence="7">
    <location>
        <begin position="6"/>
        <end position="21"/>
    </location>
</feature>
<keyword evidence="4 7" id="KW-0812">Transmembrane</keyword>
<dbReference type="Proteomes" id="UP000236151">
    <property type="component" value="Unassembled WGS sequence"/>
</dbReference>
<dbReference type="PANTHER" id="PTHR33778">
    <property type="entry name" value="PROTEIN MGTC"/>
    <property type="match status" value="1"/>
</dbReference>
<evidence type="ECO:0000256" key="1">
    <source>
        <dbReference type="ARBA" id="ARBA00004651"/>
    </source>
</evidence>
<dbReference type="SUPFAM" id="SSF55021">
    <property type="entry name" value="ACT-like"/>
    <property type="match status" value="1"/>
</dbReference>
<name>A0A2K2FKU4_9CLOT</name>
<proteinExistence type="inferred from homology"/>
<evidence type="ECO:0000256" key="4">
    <source>
        <dbReference type="ARBA" id="ARBA00022692"/>
    </source>
</evidence>
<evidence type="ECO:0000259" key="8">
    <source>
        <dbReference type="Pfam" id="PF02308"/>
    </source>
</evidence>
<evidence type="ECO:0000256" key="2">
    <source>
        <dbReference type="ARBA" id="ARBA00009298"/>
    </source>
</evidence>
<dbReference type="InterPro" id="IPR049177">
    <property type="entry name" value="MgtC_SapB_SrpB_YhiD_N"/>
</dbReference>
<keyword evidence="9" id="KW-0808">Transferase</keyword>
<keyword evidence="6 7" id="KW-0472">Membrane</keyword>